<proteinExistence type="predicted"/>
<dbReference type="EMBL" id="MK558262">
    <property type="protein sequence ID" value="QDL57054.1"/>
    <property type="molecule type" value="Genomic_DNA"/>
</dbReference>
<evidence type="ECO:0000256" key="1">
    <source>
        <dbReference type="SAM" id="MobiDB-lite"/>
    </source>
</evidence>
<organism evidence="2 3">
    <name type="scientific">Dione juno nucleopolyhedrovirus</name>
    <dbReference type="NCBI Taxonomy" id="2594175"/>
    <lineage>
        <taxon>Viruses</taxon>
        <taxon>Viruses incertae sedis</taxon>
        <taxon>Naldaviricetes</taxon>
        <taxon>Lefavirales</taxon>
        <taxon>Baculoviridae</taxon>
        <taxon>Alphabaculovirus</taxon>
        <taxon>Alphabaculovirus dijunonis</taxon>
    </lineage>
</organism>
<evidence type="ECO:0000313" key="3">
    <source>
        <dbReference type="Proteomes" id="UP000831804"/>
    </source>
</evidence>
<feature type="compositionally biased region" description="Basic and acidic residues" evidence="1">
    <location>
        <begin position="10"/>
        <end position="23"/>
    </location>
</feature>
<dbReference type="GO" id="GO:0003676">
    <property type="term" value="F:nucleic acid binding"/>
    <property type="evidence" value="ECO:0007669"/>
    <property type="project" value="InterPro"/>
</dbReference>
<accession>A0AAE6H2Z1</accession>
<reference evidence="2" key="1">
    <citation type="journal article" date="2019" name="Viruses">
        <title>A Nymphalid-Infecting Group I Alphabaculovirus Isolated from the Major Passion Fruit Caterpillar Pest Dione juno juno (Lepidoptera: Nymphalidae).</title>
        <authorList>
            <person name="Ribeiro B.M."/>
            <person name="Dos Santos E.R."/>
            <person name="Trentin L.B."/>
            <person name="da Silva L.A."/>
            <person name="de Melo F.L."/>
            <person name="Kitajima E.W."/>
            <person name="Ardisson-Araujo D.M.P."/>
        </authorList>
    </citation>
    <scope>NUCLEOTIDE SEQUENCE</scope>
    <source>
        <strain evidence="2">Araguari-MG</strain>
    </source>
</reference>
<gene>
    <name evidence="2" type="primary">bjdp</name>
    <name evidence="2" type="ORF">DijuNPV-ORF-108</name>
</gene>
<keyword evidence="3" id="KW-1185">Reference proteome</keyword>
<dbReference type="GeneID" id="80538306"/>
<evidence type="ECO:0000313" key="2">
    <source>
        <dbReference type="EMBL" id="QDL57054.1"/>
    </source>
</evidence>
<protein>
    <submittedName>
        <fullName evidence="2">BJDP</fullName>
    </submittedName>
</protein>
<dbReference type="InterPro" id="IPR035979">
    <property type="entry name" value="RBD_domain_sf"/>
</dbReference>
<name>A0AAE6H2Z1_9ABAC</name>
<dbReference type="RefSeq" id="YP_010799860.1">
    <property type="nucleotide sequence ID" value="NC_076692.1"/>
</dbReference>
<dbReference type="SUPFAM" id="SSF54928">
    <property type="entry name" value="RNA-binding domain, RBD"/>
    <property type="match status" value="1"/>
</dbReference>
<dbReference type="KEGG" id="vg:80538306"/>
<feature type="region of interest" description="Disordered" evidence="1">
    <location>
        <begin position="1"/>
        <end position="28"/>
    </location>
</feature>
<dbReference type="Proteomes" id="UP000831804">
    <property type="component" value="Segment"/>
</dbReference>
<sequence length="318" mass="36648">MAAATRSRKRGADKPNDDKDGKMGKRAKQNRVCSLRDNDFLGLCSLSEINYYEALKLDFDSPRSETGGEFALLVAKRANFVTAQVRAYSKVTDLHHNNAVHDVLILIDRARSVIMDDRKRQRYDRILFHKNENVLKICDTFIGQFKQTHTDLTTVLAAFESQLAAFVDKPQNVLSHALTETLENWLAIQPVLPARSTSTNRVLITWVPFPDEQAFTREQTEQLIVENFKIFGDIVNVHVYDIDANTAIVEYKTQAAQREAIERNKSNQVRFSVSEYMLKKFYNSQLRAKMRDNINKIDNQLVEMRQHLTGMQLRYNTT</sequence>